<dbReference type="InterPro" id="IPR036526">
    <property type="entry name" value="C-N_Hydrolase_sf"/>
</dbReference>
<dbReference type="Gene3D" id="3.60.110.10">
    <property type="entry name" value="Carbon-nitrogen hydrolase"/>
    <property type="match status" value="1"/>
</dbReference>
<feature type="domain" description="CN hydrolase" evidence="2">
    <location>
        <begin position="5"/>
        <end position="319"/>
    </location>
</feature>
<accession>A0A4S9USW3</accession>
<gene>
    <name evidence="3" type="ORF">D6C90_05412</name>
</gene>
<name>A0A4S9USW3_AURPU</name>
<dbReference type="InterPro" id="IPR003010">
    <property type="entry name" value="C-N_Hydrolase"/>
</dbReference>
<dbReference type="PROSITE" id="PS50263">
    <property type="entry name" value="CN_HYDROLASE"/>
    <property type="match status" value="1"/>
</dbReference>
<dbReference type="EMBL" id="QZBN01000493">
    <property type="protein sequence ID" value="THZ41999.1"/>
    <property type="molecule type" value="Genomic_DNA"/>
</dbReference>
<dbReference type="Pfam" id="PF00795">
    <property type="entry name" value="CN_hydrolase"/>
    <property type="match status" value="1"/>
</dbReference>
<reference evidence="3 4" key="1">
    <citation type="submission" date="2018-10" db="EMBL/GenBank/DDBJ databases">
        <title>Fifty Aureobasidium pullulans genomes reveal a recombining polyextremotolerant generalist.</title>
        <authorList>
            <person name="Gostincar C."/>
            <person name="Turk M."/>
            <person name="Zajc J."/>
            <person name="Gunde-Cimerman N."/>
        </authorList>
    </citation>
    <scope>NUCLEOTIDE SEQUENCE [LARGE SCALE GENOMIC DNA]</scope>
    <source>
        <strain evidence="3 4">EXF-3844</strain>
    </source>
</reference>
<evidence type="ECO:0000259" key="2">
    <source>
        <dbReference type="PROSITE" id="PS50263"/>
    </source>
</evidence>
<evidence type="ECO:0000313" key="4">
    <source>
        <dbReference type="Proteomes" id="UP000310121"/>
    </source>
</evidence>
<dbReference type="AlphaFoldDB" id="A0A4S9USW3"/>
<dbReference type="SUPFAM" id="SSF56317">
    <property type="entry name" value="Carbon-nitrogen hydrolase"/>
    <property type="match status" value="1"/>
</dbReference>
<organism evidence="3 4">
    <name type="scientific">Aureobasidium pullulans</name>
    <name type="common">Black yeast</name>
    <name type="synonym">Pullularia pullulans</name>
    <dbReference type="NCBI Taxonomy" id="5580"/>
    <lineage>
        <taxon>Eukaryota</taxon>
        <taxon>Fungi</taxon>
        <taxon>Dikarya</taxon>
        <taxon>Ascomycota</taxon>
        <taxon>Pezizomycotina</taxon>
        <taxon>Dothideomycetes</taxon>
        <taxon>Dothideomycetidae</taxon>
        <taxon>Dothideales</taxon>
        <taxon>Saccotheciaceae</taxon>
        <taxon>Aureobasidium</taxon>
    </lineage>
</organism>
<protein>
    <submittedName>
        <fullName evidence="3">Carbon-nitrogen hydrolase</fullName>
    </submittedName>
</protein>
<evidence type="ECO:0000256" key="1">
    <source>
        <dbReference type="ARBA" id="ARBA00022801"/>
    </source>
</evidence>
<sequence>MPRILKVAAAQVGAVDRDADRAETLDRLIALLDQAASEKVQLLLYPEVTFTTFFPRHLFTSPSDLNDYFEHNDDLTTSPATALLFSKAKDYGIDIVVGFAERTDEGKGYNTCVYYSSAVGKVINKYRKVHLPGTVEPFEDPEAVNQLEKRYFTPGDLGFPAFRAPGLLPTSSVLKASTSTPTLKGPVTEKEYQGKGDPVMGMLICNDRRWPEAWRSYALQGAELLLIGYNTVAHSPHLWGTTKPMTEEEAEKEALFHSRLVQQSNSYMNSVFSISSARCGLDDGKYNLIGGSAIINPEGHVVAEAKTKDDELVVAEIDLEECRQGREKTFDFGRHRRIEAYGRIGAQTGVVEPELL</sequence>
<dbReference type="PANTHER" id="PTHR43674">
    <property type="entry name" value="NITRILASE C965.09-RELATED"/>
    <property type="match status" value="1"/>
</dbReference>
<evidence type="ECO:0000313" key="3">
    <source>
        <dbReference type="EMBL" id="THZ41999.1"/>
    </source>
</evidence>
<dbReference type="PANTHER" id="PTHR43674:SF12">
    <property type="entry name" value="NITRILASE C965.09-RELATED"/>
    <property type="match status" value="1"/>
</dbReference>
<dbReference type="GO" id="GO:0016811">
    <property type="term" value="F:hydrolase activity, acting on carbon-nitrogen (but not peptide) bonds, in linear amides"/>
    <property type="evidence" value="ECO:0007669"/>
    <property type="project" value="TreeGrafter"/>
</dbReference>
<comment type="caution">
    <text evidence="3">The sequence shown here is derived from an EMBL/GenBank/DDBJ whole genome shotgun (WGS) entry which is preliminary data.</text>
</comment>
<keyword evidence="1 3" id="KW-0378">Hydrolase</keyword>
<dbReference type="InterPro" id="IPR050345">
    <property type="entry name" value="Aliph_Amidase/BUP"/>
</dbReference>
<dbReference type="Proteomes" id="UP000310121">
    <property type="component" value="Unassembled WGS sequence"/>
</dbReference>
<proteinExistence type="predicted"/>